<dbReference type="InterPro" id="IPR020635">
    <property type="entry name" value="Tyr_kinase_cat_dom"/>
</dbReference>
<evidence type="ECO:0000313" key="11">
    <source>
        <dbReference type="EMBL" id="CAD6253210.1"/>
    </source>
</evidence>
<evidence type="ECO:0000313" key="12">
    <source>
        <dbReference type="Proteomes" id="UP000604825"/>
    </source>
</evidence>
<protein>
    <recommendedName>
        <fullName evidence="10">Tyrosine-protein kinase catalytic domain-containing protein</fullName>
    </recommendedName>
</protein>
<sequence length="616" mass="67592">MNNKLDGPVPPSLFNISSITTLGLDMNQLTGSLPLDIGFKLPKLYALATYYNYFEGPIPASLSNASELQYLILRGNRYHGLIPRDIGIHGVMPVSIANLSRKLEWLTIGTNHIAGTISWVGMFQNLTKLTLEDNLFTGTLPIDIGKLSSLDILDLSHNGFEGQIPQSIGNVTVLDNLSLSNNFLNNSIPPSLGKLSNIVSMDLSCNLLTGQIPLEIFSIPSLTILLNLSRNALSGAIPTQIGHLKSLGTMDLSMNKLDGEIPEAIEGCVQLRFLYLQGNLLQEQIPKGLNTLGVLEKLDLSSNNLTGPIPKFLEGIRSLSYLNLSFNNLSGPVPDAGVFSNSTILSVTGFTASIAHIYLWSYWIIHLCVCSVTAYCFIKRRTTSTFVHHEHLFFNEEHERISYAELHKATGSFSPANLIGSGSSGKVYFGNLTFGENLATVAIKVLDLGQQRASRSFLAECNALKRIHHRKLVKAGKTIMKLKAAHLQLKAQLDISPEYGSGCDVSTDGDTYSYGVLLLEMFTGRRPTDSFNDGVPNLVSFVKMAYPINLLEILDVTASYSRNTDTQAILDILVYPIFRVALACCNDSPRQRMKMHDIVEELNAIKMACAVQMPYS</sequence>
<dbReference type="Pfam" id="PF00560">
    <property type="entry name" value="LRR_1"/>
    <property type="match status" value="5"/>
</dbReference>
<dbReference type="FunFam" id="3.80.10.10:FF:000095">
    <property type="entry name" value="LRR receptor-like serine/threonine-protein kinase GSO1"/>
    <property type="match status" value="1"/>
</dbReference>
<dbReference type="EMBL" id="CAJGYO010000009">
    <property type="protein sequence ID" value="CAD6253210.1"/>
    <property type="molecule type" value="Genomic_DNA"/>
</dbReference>
<keyword evidence="2" id="KW-0433">Leucine-rich repeat</keyword>
<dbReference type="GO" id="GO:0005524">
    <property type="term" value="F:ATP binding"/>
    <property type="evidence" value="ECO:0007669"/>
    <property type="project" value="UniProtKB-UniRule"/>
</dbReference>
<keyword evidence="7" id="KW-0472">Membrane</keyword>
<keyword evidence="4" id="KW-0732">Signal</keyword>
<keyword evidence="8" id="KW-0325">Glycoprotein</keyword>
<keyword evidence="12" id="KW-1185">Reference proteome</keyword>
<evidence type="ECO:0000259" key="10">
    <source>
        <dbReference type="SMART" id="SM00219"/>
    </source>
</evidence>
<comment type="caution">
    <text evidence="11">The sequence shown here is derived from an EMBL/GenBank/DDBJ whole genome shotgun (WGS) entry which is preliminary data.</text>
</comment>
<dbReference type="PANTHER" id="PTHR45974:SF283">
    <property type="entry name" value="LEUCINE-RICH REPEAT PROTEIN KINASE FAMILY PROTEIN"/>
    <property type="match status" value="1"/>
</dbReference>
<organism evidence="11 12">
    <name type="scientific">Miscanthus lutarioriparius</name>
    <dbReference type="NCBI Taxonomy" id="422564"/>
    <lineage>
        <taxon>Eukaryota</taxon>
        <taxon>Viridiplantae</taxon>
        <taxon>Streptophyta</taxon>
        <taxon>Embryophyta</taxon>
        <taxon>Tracheophyta</taxon>
        <taxon>Spermatophyta</taxon>
        <taxon>Magnoliopsida</taxon>
        <taxon>Liliopsida</taxon>
        <taxon>Poales</taxon>
        <taxon>Poaceae</taxon>
        <taxon>PACMAD clade</taxon>
        <taxon>Panicoideae</taxon>
        <taxon>Andropogonodae</taxon>
        <taxon>Andropogoneae</taxon>
        <taxon>Saccharinae</taxon>
        <taxon>Miscanthus</taxon>
    </lineage>
</organism>
<evidence type="ECO:0000256" key="7">
    <source>
        <dbReference type="ARBA" id="ARBA00023136"/>
    </source>
</evidence>
<dbReference type="InterPro" id="IPR011009">
    <property type="entry name" value="Kinase-like_dom_sf"/>
</dbReference>
<feature type="domain" description="Tyrosine-protein kinase catalytic" evidence="10">
    <location>
        <begin position="413"/>
        <end position="602"/>
    </location>
</feature>
<evidence type="ECO:0000256" key="8">
    <source>
        <dbReference type="ARBA" id="ARBA00023180"/>
    </source>
</evidence>
<dbReference type="PANTHER" id="PTHR45974">
    <property type="entry name" value="RECEPTOR-LIKE PROTEIN 55"/>
    <property type="match status" value="1"/>
</dbReference>
<dbReference type="PROSITE" id="PS00107">
    <property type="entry name" value="PROTEIN_KINASE_ATP"/>
    <property type="match status" value="1"/>
</dbReference>
<dbReference type="InterPro" id="IPR017441">
    <property type="entry name" value="Protein_kinase_ATP_BS"/>
</dbReference>
<dbReference type="Pfam" id="PF07714">
    <property type="entry name" value="PK_Tyr_Ser-Thr"/>
    <property type="match status" value="1"/>
</dbReference>
<evidence type="ECO:0000256" key="3">
    <source>
        <dbReference type="ARBA" id="ARBA00022692"/>
    </source>
</evidence>
<dbReference type="SUPFAM" id="SSF52058">
    <property type="entry name" value="L domain-like"/>
    <property type="match status" value="2"/>
</dbReference>
<evidence type="ECO:0000256" key="2">
    <source>
        <dbReference type="ARBA" id="ARBA00022614"/>
    </source>
</evidence>
<evidence type="ECO:0000256" key="9">
    <source>
        <dbReference type="PROSITE-ProRule" id="PRU10141"/>
    </source>
</evidence>
<keyword evidence="9" id="KW-0067">ATP-binding</keyword>
<dbReference type="InterPro" id="IPR001611">
    <property type="entry name" value="Leu-rich_rpt"/>
</dbReference>
<reference evidence="11" key="1">
    <citation type="submission" date="2020-10" db="EMBL/GenBank/DDBJ databases">
        <authorList>
            <person name="Han B."/>
            <person name="Lu T."/>
            <person name="Zhao Q."/>
            <person name="Huang X."/>
            <person name="Zhao Y."/>
        </authorList>
    </citation>
    <scope>NUCLEOTIDE SEQUENCE</scope>
</reference>
<keyword evidence="6" id="KW-1133">Transmembrane helix</keyword>
<dbReference type="Gene3D" id="1.10.510.10">
    <property type="entry name" value="Transferase(Phosphotransferase) domain 1"/>
    <property type="match status" value="1"/>
</dbReference>
<name>A0A811Q2P4_9POAL</name>
<dbReference type="SMART" id="SM00219">
    <property type="entry name" value="TyrKc"/>
    <property type="match status" value="1"/>
</dbReference>
<evidence type="ECO:0000256" key="4">
    <source>
        <dbReference type="ARBA" id="ARBA00022729"/>
    </source>
</evidence>
<keyword evidence="3" id="KW-0812">Transmembrane</keyword>
<dbReference type="Gene3D" id="3.80.10.10">
    <property type="entry name" value="Ribonuclease Inhibitor"/>
    <property type="match status" value="2"/>
</dbReference>
<proteinExistence type="predicted"/>
<evidence type="ECO:0000256" key="1">
    <source>
        <dbReference type="ARBA" id="ARBA00004162"/>
    </source>
</evidence>
<accession>A0A811Q2P4</accession>
<dbReference type="GO" id="GO:0004713">
    <property type="term" value="F:protein tyrosine kinase activity"/>
    <property type="evidence" value="ECO:0007669"/>
    <property type="project" value="InterPro"/>
</dbReference>
<evidence type="ECO:0000256" key="5">
    <source>
        <dbReference type="ARBA" id="ARBA00022737"/>
    </source>
</evidence>
<dbReference type="SUPFAM" id="SSF56112">
    <property type="entry name" value="Protein kinase-like (PK-like)"/>
    <property type="match status" value="1"/>
</dbReference>
<dbReference type="GO" id="GO:0005886">
    <property type="term" value="C:plasma membrane"/>
    <property type="evidence" value="ECO:0007669"/>
    <property type="project" value="UniProtKB-SubCell"/>
</dbReference>
<evidence type="ECO:0000256" key="6">
    <source>
        <dbReference type="ARBA" id="ARBA00022989"/>
    </source>
</evidence>
<dbReference type="InterPro" id="IPR032675">
    <property type="entry name" value="LRR_dom_sf"/>
</dbReference>
<dbReference type="OrthoDB" id="676979at2759"/>
<dbReference type="InterPro" id="IPR001245">
    <property type="entry name" value="Ser-Thr/Tyr_kinase_cat_dom"/>
</dbReference>
<dbReference type="AlphaFoldDB" id="A0A811Q2P4"/>
<keyword evidence="9" id="KW-0547">Nucleotide-binding</keyword>
<comment type="subcellular location">
    <subcellularLocation>
        <location evidence="1">Cell membrane</location>
        <topology evidence="1">Single-pass membrane protein</topology>
    </subcellularLocation>
</comment>
<feature type="binding site" evidence="9">
    <location>
        <position position="444"/>
    </location>
    <ligand>
        <name>ATP</name>
        <dbReference type="ChEBI" id="CHEBI:30616"/>
    </ligand>
</feature>
<dbReference type="Gene3D" id="3.30.200.20">
    <property type="entry name" value="Phosphorylase Kinase, domain 1"/>
    <property type="match status" value="1"/>
</dbReference>
<dbReference type="Pfam" id="PF13855">
    <property type="entry name" value="LRR_8"/>
    <property type="match status" value="1"/>
</dbReference>
<keyword evidence="5" id="KW-0677">Repeat</keyword>
<gene>
    <name evidence="11" type="ORF">NCGR_LOCUS36844</name>
</gene>
<dbReference type="Proteomes" id="UP000604825">
    <property type="component" value="Unassembled WGS sequence"/>
</dbReference>